<comment type="caution">
    <text evidence="2">The sequence shown here is derived from an EMBL/GenBank/DDBJ whole genome shotgun (WGS) entry which is preliminary data.</text>
</comment>
<accession>A0AAV4P3X5</accession>
<name>A0AAV4P3X5_CAEEX</name>
<organism evidence="2 3">
    <name type="scientific">Caerostris extrusa</name>
    <name type="common">Bark spider</name>
    <name type="synonym">Caerostris bankana</name>
    <dbReference type="NCBI Taxonomy" id="172846"/>
    <lineage>
        <taxon>Eukaryota</taxon>
        <taxon>Metazoa</taxon>
        <taxon>Ecdysozoa</taxon>
        <taxon>Arthropoda</taxon>
        <taxon>Chelicerata</taxon>
        <taxon>Arachnida</taxon>
        <taxon>Araneae</taxon>
        <taxon>Araneomorphae</taxon>
        <taxon>Entelegynae</taxon>
        <taxon>Araneoidea</taxon>
        <taxon>Araneidae</taxon>
        <taxon>Caerostris</taxon>
    </lineage>
</organism>
<dbReference type="EMBL" id="BPLR01004071">
    <property type="protein sequence ID" value="GIX91885.1"/>
    <property type="molecule type" value="Genomic_DNA"/>
</dbReference>
<dbReference type="AlphaFoldDB" id="A0AAV4P3X5"/>
<protein>
    <submittedName>
        <fullName evidence="2">Uncharacterized protein</fullName>
    </submittedName>
</protein>
<feature type="region of interest" description="Disordered" evidence="1">
    <location>
        <begin position="170"/>
        <end position="222"/>
    </location>
</feature>
<keyword evidence="3" id="KW-1185">Reference proteome</keyword>
<proteinExistence type="predicted"/>
<sequence>MTEKKGEQVKTTLQTSKRSREVVKDVKPRCKVVNVTKAAEEVKGSRKVVKDIKPSCKVVNEVTKAAEDVRGSREVVKDVKPRGIVVNDVTKAAEEVKGRRKIAARRLQTREHEIGCTRCRRRRDLDDSPDDAMRLLREKLGASGERFDRLLESRPERQWEHARRLDEHLKRGSRTTTFTNEDAELEVQQRDSSRLPQGDIVQTDPQESGESAARNVLSPKPPDRLSLKWTARGQILWQIQSNASCFRKMIQTNTYQKSSPMTSSYGSTDCGLLITRTRRRIQLWVVKIQADPKMRASELR</sequence>
<evidence type="ECO:0000313" key="3">
    <source>
        <dbReference type="Proteomes" id="UP001054945"/>
    </source>
</evidence>
<dbReference type="Proteomes" id="UP001054945">
    <property type="component" value="Unassembled WGS sequence"/>
</dbReference>
<evidence type="ECO:0000313" key="2">
    <source>
        <dbReference type="EMBL" id="GIX91885.1"/>
    </source>
</evidence>
<reference evidence="2 3" key="1">
    <citation type="submission" date="2021-06" db="EMBL/GenBank/DDBJ databases">
        <title>Caerostris extrusa draft genome.</title>
        <authorList>
            <person name="Kono N."/>
            <person name="Arakawa K."/>
        </authorList>
    </citation>
    <scope>NUCLEOTIDE SEQUENCE [LARGE SCALE GENOMIC DNA]</scope>
</reference>
<gene>
    <name evidence="2" type="ORF">CEXT_507041</name>
</gene>
<evidence type="ECO:0000256" key="1">
    <source>
        <dbReference type="SAM" id="MobiDB-lite"/>
    </source>
</evidence>
<feature type="region of interest" description="Disordered" evidence="1">
    <location>
        <begin position="1"/>
        <end position="21"/>
    </location>
</feature>